<keyword evidence="1" id="KW-0934">Plastid</keyword>
<dbReference type="EMBL" id="MW971520">
    <property type="protein sequence ID" value="QXE46216.1"/>
    <property type="molecule type" value="Genomic_DNA"/>
</dbReference>
<dbReference type="Proteomes" id="UP000693970">
    <property type="component" value="Plastid Pltd"/>
</dbReference>
<evidence type="ECO:0000313" key="1">
    <source>
        <dbReference type="EMBL" id="QXE46216.1"/>
    </source>
</evidence>
<evidence type="ECO:0000313" key="2">
    <source>
        <dbReference type="Proteomes" id="UP000693970"/>
    </source>
</evidence>
<protein>
    <submittedName>
        <fullName evidence="1">Uncharacterized protein</fullName>
    </submittedName>
</protein>
<dbReference type="AlphaFoldDB" id="A0A8H2SIF6"/>
<sequence>MRFGTTSYFLGLVKLTGNCQTYYTRGKKSRVIFGKPD</sequence>
<name>A0A8H2SIF6_9STRA</name>
<gene>
    <name evidence="1" type="ORF">IV203_000146</name>
</gene>
<geneLocation type="plastid" evidence="1"/>
<proteinExistence type="predicted"/>
<accession>A0A8H2SIF6</accession>
<organism evidence="1 2">
    <name type="scientific">Nitzschia inconspicua</name>
    <dbReference type="NCBI Taxonomy" id="303405"/>
    <lineage>
        <taxon>Eukaryota</taxon>
        <taxon>Sar</taxon>
        <taxon>Stramenopiles</taxon>
        <taxon>Ochrophyta</taxon>
        <taxon>Bacillariophyta</taxon>
        <taxon>Bacillariophyceae</taxon>
        <taxon>Bacillariophycidae</taxon>
        <taxon>Bacillariales</taxon>
        <taxon>Bacillariaceae</taxon>
        <taxon>Nitzschia</taxon>
    </lineage>
</organism>
<reference evidence="1" key="1">
    <citation type="journal article" date="2021" name="Sci. Rep.">
        <title>Diploid genomic architecture of Nitzschia inconspicua, an elite biomass production diatom.</title>
        <authorList>
            <person name="Oliver A."/>
            <person name="Podell S."/>
            <person name="Pinowska A."/>
            <person name="Traller J.C."/>
            <person name="Smith S.R."/>
            <person name="McClure R."/>
            <person name="Beliaev A."/>
            <person name="Bohutskyi P."/>
            <person name="Hill E.A."/>
            <person name="Rabines A."/>
            <person name="Zheng H."/>
            <person name="Allen L.Z."/>
            <person name="Kuo A."/>
            <person name="Grigoriev I.V."/>
            <person name="Allen A.E."/>
            <person name="Hazlebeck D."/>
            <person name="Allen E.E."/>
        </authorList>
    </citation>
    <scope>NUCLEOTIDE SEQUENCE</scope>
    <source>
        <strain evidence="1">Hildebrandi</strain>
    </source>
</reference>
<keyword evidence="2" id="KW-1185">Reference proteome</keyword>